<dbReference type="SUPFAM" id="SSF51735">
    <property type="entry name" value="NAD(P)-binding Rossmann-fold domains"/>
    <property type="match status" value="1"/>
</dbReference>
<dbReference type="OrthoDB" id="3814544at2"/>
<dbReference type="PANTHER" id="PTHR13812:SF19">
    <property type="entry name" value="KETIMINE REDUCTASE MU-CRYSTALLIN"/>
    <property type="match status" value="1"/>
</dbReference>
<dbReference type="InterPro" id="IPR023401">
    <property type="entry name" value="ODC_N"/>
</dbReference>
<accession>G8X2D5</accession>
<dbReference type="Gene3D" id="3.40.50.720">
    <property type="entry name" value="NAD(P)-binding Rossmann-like Domain"/>
    <property type="match status" value="1"/>
</dbReference>
<dbReference type="AlphaFoldDB" id="F8K3D7"/>
<dbReference type="PIRSF" id="PIRSF001439">
    <property type="entry name" value="CryM"/>
    <property type="match status" value="1"/>
</dbReference>
<protein>
    <submittedName>
        <fullName evidence="2">Ornithine cyclodeaminase</fullName>
    </submittedName>
</protein>
<organism evidence="2 3">
    <name type="scientific">Streptantibioticus cattleyicolor (strain ATCC 35852 / DSM 46488 / JCM 4925 / NBRC 14057 / NRRL 8057)</name>
    <name type="common">Streptomyces cattleya</name>
    <dbReference type="NCBI Taxonomy" id="1003195"/>
    <lineage>
        <taxon>Bacteria</taxon>
        <taxon>Bacillati</taxon>
        <taxon>Actinomycetota</taxon>
        <taxon>Actinomycetes</taxon>
        <taxon>Kitasatosporales</taxon>
        <taxon>Streptomycetaceae</taxon>
        <taxon>Streptantibioticus</taxon>
    </lineage>
</organism>
<dbReference type="STRING" id="1003195.SCATT_26800"/>
<dbReference type="Gene3D" id="3.30.1780.10">
    <property type="entry name" value="ornithine cyclodeaminase, domain 1"/>
    <property type="match status" value="1"/>
</dbReference>
<dbReference type="PATRIC" id="fig|1003195.11.peg.4188"/>
<dbReference type="PANTHER" id="PTHR13812">
    <property type="entry name" value="KETIMINE REDUCTASE MU-CRYSTALLIN"/>
    <property type="match status" value="1"/>
</dbReference>
<sequence>MLILDREAVTKALPMSEAVPVLAGAMRRYSAGLVTQPLRSVLRPATDPSMLGVMPAHMAAEDGDPAYGFGVKAVLFNPGNPARGLPATVGAVLLLDPETGVPAALLDAAVLTAVRTAAVSAVATDALARPDAGDLAILGSGAQARAHLEAMAEVRPVRRVRVWSRTAANAEAFAVWARQLLPGVEVEAAATVSAALAGADLVCTTTASHEPLVEAADLAPGAHVNAVGASVADARELTSAAVARCAIYVDSKESAANEAGDLRAPLAEGLIDAGRIRGELGEVLLGRAEGRRDEREITLYKSLGLAVQDVAAGFAALRGATERGLGTDVPFPG</sequence>
<evidence type="ECO:0000256" key="1">
    <source>
        <dbReference type="ARBA" id="ARBA00008903"/>
    </source>
</evidence>
<dbReference type="EMBL" id="CP003219">
    <property type="protein sequence ID" value="AEW95051.1"/>
    <property type="molecule type" value="Genomic_DNA"/>
</dbReference>
<dbReference type="KEGG" id="sct:SCAT_2696"/>
<dbReference type="GO" id="GO:0019752">
    <property type="term" value="P:carboxylic acid metabolic process"/>
    <property type="evidence" value="ECO:0007669"/>
    <property type="project" value="UniProtKB-ARBA"/>
</dbReference>
<dbReference type="KEGG" id="scy:SCATT_26800"/>
<evidence type="ECO:0000313" key="3">
    <source>
        <dbReference type="Proteomes" id="UP000007842"/>
    </source>
</evidence>
<name>F8K3D7_STREN</name>
<keyword evidence="3" id="KW-1185">Reference proteome</keyword>
<proteinExistence type="inferred from homology"/>
<dbReference type="FunFam" id="3.40.50.720:FF:000311">
    <property type="entry name" value="Ornithine cyclodeaminase"/>
    <property type="match status" value="1"/>
</dbReference>
<dbReference type="InterPro" id="IPR003462">
    <property type="entry name" value="ODC_Mu_crystall"/>
</dbReference>
<evidence type="ECO:0000313" key="2">
    <source>
        <dbReference type="EMBL" id="AEW95051.1"/>
    </source>
</evidence>
<dbReference type="HOGENOM" id="CLU_042088_1_1_11"/>
<reference evidence="3" key="1">
    <citation type="submission" date="2011-12" db="EMBL/GenBank/DDBJ databases">
        <title>Complete genome sequence of Streptomyces cattleya strain DSM 46488.</title>
        <authorList>
            <person name="Ou H.-Y."/>
            <person name="Li P."/>
            <person name="Zhao C."/>
            <person name="O'Hagan D."/>
            <person name="Deng Z."/>
        </authorList>
    </citation>
    <scope>NUCLEOTIDE SEQUENCE [LARGE SCALE GENOMIC DNA]</scope>
    <source>
        <strain evidence="3">ATCC 35852 / DSM 46488 / JCM 4925 / NBRC 14057 / NRRL 8057</strain>
    </source>
</reference>
<dbReference type="InterPro" id="IPR036291">
    <property type="entry name" value="NAD(P)-bd_dom_sf"/>
</dbReference>
<accession>F8K3D7</accession>
<dbReference type="Proteomes" id="UP000007842">
    <property type="component" value="Chromosome"/>
</dbReference>
<dbReference type="Pfam" id="PF02423">
    <property type="entry name" value="OCD_Mu_crystall"/>
    <property type="match status" value="1"/>
</dbReference>
<comment type="similarity">
    <text evidence="1">Belongs to the ornithine cyclodeaminase/mu-crystallin family.</text>
</comment>
<dbReference type="eggNOG" id="COG2423">
    <property type="taxonomic scope" value="Bacteria"/>
</dbReference>
<dbReference type="RefSeq" id="WP_014143433.1">
    <property type="nucleotide sequence ID" value="NC_016111.1"/>
</dbReference>
<gene>
    <name evidence="2" type="ordered locus">SCATT_26800</name>
</gene>
<dbReference type="GO" id="GO:0016491">
    <property type="term" value="F:oxidoreductase activity"/>
    <property type="evidence" value="ECO:0007669"/>
    <property type="project" value="UniProtKB-ARBA"/>
</dbReference>
<dbReference type="GO" id="GO:0005737">
    <property type="term" value="C:cytoplasm"/>
    <property type="evidence" value="ECO:0007669"/>
    <property type="project" value="TreeGrafter"/>
</dbReference>